<dbReference type="Pfam" id="PF00657">
    <property type="entry name" value="Lipase_GDSL"/>
    <property type="match status" value="3"/>
</dbReference>
<comment type="similarity">
    <text evidence="1">Belongs to the 'GDSL' lipolytic enzyme family.</text>
</comment>
<evidence type="ECO:0000313" key="5">
    <source>
        <dbReference type="Proteomes" id="UP001234989"/>
    </source>
</evidence>
<evidence type="ECO:0000313" key="4">
    <source>
        <dbReference type="EMBL" id="WMV34829.1"/>
    </source>
</evidence>
<organism evidence="4 5">
    <name type="scientific">Solanum verrucosum</name>
    <dbReference type="NCBI Taxonomy" id="315347"/>
    <lineage>
        <taxon>Eukaryota</taxon>
        <taxon>Viridiplantae</taxon>
        <taxon>Streptophyta</taxon>
        <taxon>Embryophyta</taxon>
        <taxon>Tracheophyta</taxon>
        <taxon>Spermatophyta</taxon>
        <taxon>Magnoliopsida</taxon>
        <taxon>eudicotyledons</taxon>
        <taxon>Gunneridae</taxon>
        <taxon>Pentapetalae</taxon>
        <taxon>asterids</taxon>
        <taxon>lamiids</taxon>
        <taxon>Solanales</taxon>
        <taxon>Solanaceae</taxon>
        <taxon>Solanoideae</taxon>
        <taxon>Solaneae</taxon>
        <taxon>Solanum</taxon>
    </lineage>
</organism>
<dbReference type="InterPro" id="IPR044552">
    <property type="entry name" value="GLIP1-5/GLL25"/>
</dbReference>
<accession>A0AAF0R247</accession>
<dbReference type="InterPro" id="IPR001087">
    <property type="entry name" value="GDSL"/>
</dbReference>
<evidence type="ECO:0000256" key="2">
    <source>
        <dbReference type="ARBA" id="ARBA00022729"/>
    </source>
</evidence>
<protein>
    <submittedName>
        <fullName evidence="4">Uncharacterized protein</fullName>
    </submittedName>
</protein>
<name>A0AAF0R247_SOLVR</name>
<dbReference type="AlphaFoldDB" id="A0AAF0R247"/>
<dbReference type="CDD" id="cd01837">
    <property type="entry name" value="SGNH_plant_lipase_like"/>
    <property type="match status" value="2"/>
</dbReference>
<evidence type="ECO:0000256" key="1">
    <source>
        <dbReference type="ARBA" id="ARBA00008668"/>
    </source>
</evidence>
<reference evidence="4" key="1">
    <citation type="submission" date="2023-08" db="EMBL/GenBank/DDBJ databases">
        <title>A de novo genome assembly of Solanum verrucosum Schlechtendal, a Mexican diploid species geographically isolated from the other diploid A-genome species in potato relatives.</title>
        <authorList>
            <person name="Hosaka K."/>
        </authorList>
    </citation>
    <scope>NUCLEOTIDE SEQUENCE</scope>
    <source>
        <tissue evidence="4">Young leaves</tissue>
    </source>
</reference>
<gene>
    <name evidence="4" type="ORF">MTR67_028214</name>
</gene>
<evidence type="ECO:0000256" key="3">
    <source>
        <dbReference type="SAM" id="SignalP"/>
    </source>
</evidence>
<keyword evidence="5" id="KW-1185">Reference proteome</keyword>
<feature type="signal peptide" evidence="3">
    <location>
        <begin position="1"/>
        <end position="22"/>
    </location>
</feature>
<dbReference type="EMBL" id="CP133617">
    <property type="protein sequence ID" value="WMV34829.1"/>
    <property type="molecule type" value="Genomic_DNA"/>
</dbReference>
<dbReference type="FunFam" id="3.40.50.1110:FF:000003">
    <property type="entry name" value="GDSL esterase/lipase APG"/>
    <property type="match status" value="2"/>
</dbReference>
<dbReference type="InterPro" id="IPR036514">
    <property type="entry name" value="SGNH_hydro_sf"/>
</dbReference>
<dbReference type="PANTHER" id="PTHR45966">
    <property type="entry name" value="GDSL-LIKE LIPASE/ACYLHYDROLASE"/>
    <property type="match status" value="1"/>
</dbReference>
<feature type="chain" id="PRO_5042237327" evidence="3">
    <location>
        <begin position="23"/>
        <end position="781"/>
    </location>
</feature>
<dbReference type="Proteomes" id="UP001234989">
    <property type="component" value="Chromosome 6"/>
</dbReference>
<keyword evidence="2 3" id="KW-0732">Signal</keyword>
<dbReference type="PANTHER" id="PTHR45966:SF22">
    <property type="entry name" value="GDSL ESTERASE_LIPASE 1-LIKE ISOFORM X1"/>
    <property type="match status" value="1"/>
</dbReference>
<dbReference type="InterPro" id="IPR035669">
    <property type="entry name" value="SGNH_plant_lipase-like"/>
</dbReference>
<dbReference type="GO" id="GO:0016298">
    <property type="term" value="F:lipase activity"/>
    <property type="evidence" value="ECO:0007669"/>
    <property type="project" value="TreeGrafter"/>
</dbReference>
<sequence length="781" mass="86776">MALISSLCIFVLVAHLATPILCIRSHIHQAPALFVFGDSIFDPGNNNYINTTATFQANYFPYGESFFKYPTGRNSNGRLIPDFIAEYANLPFIPSYFEIGKKHLVHGVNFASGGSGCLAETNRGSVIDLKTQLKNFENVTQLLKKKVGKTESHKILANAVYFFSSGSNDVFATLSANSTSPNFDQEYLQIIMGNLTSVLKGVYMEGGRKFVMLNMGPLGCIPTIRALNFQKGVTNGSCMEEVTNMAKIFNSALLEMLKKLEKQLPGFKYTIFNFFKVLADSIDNPTKYGFKISETACCGTGPFRGILSCGGKRQIKEYELFVCHKRSHQAALFVFGDSIFDPGNNNYINTIASFQANYLPYGESFFKYPTGRTSNGRLIPDFIAEYANLPLIPPYFQIGKKHFIHGVNFASAGSGCLAETARGFVIDLQTQLKYFKNVAKLLKKKVGRRKSKQILSNAIYIFSTANNDIFASLSANSTFPYSDREYQHMIMGNLTSVWKGIYKEGGRKFVMLNLGPLGCLPSVRALNLQIGVTNGGCMEKATNKAKMFNSALPKMIKKLEKQLPGFKYTIFNFFKVFADSIHNPTKYGFKISKTACCGTGPFRGILSCGGKRQGIYKEGGRKFVMLNLGPFGCLPSVRAFNLQKGVTNGSCMEKATNLAKMFNSALPKMLKQLEKQLPGFKYTIFNFFKVVADSIHNPTKYGVKISETACCGTGPLRGIPSCGGNWQVKEYELCNTVKDYLFFYSTHPSEHACQKYSELLWNGTPDVVAPYNLKFLYELSI</sequence>
<proteinExistence type="inferred from homology"/>
<dbReference type="Gene3D" id="3.40.50.1110">
    <property type="entry name" value="SGNH hydrolase"/>
    <property type="match status" value="2"/>
</dbReference>